<comment type="caution">
    <text evidence="2">The sequence shown here is derived from an EMBL/GenBank/DDBJ whole genome shotgun (WGS) entry which is preliminary data.</text>
</comment>
<proteinExistence type="predicted"/>
<feature type="compositionally biased region" description="Polar residues" evidence="1">
    <location>
        <begin position="263"/>
        <end position="276"/>
    </location>
</feature>
<feature type="region of interest" description="Disordered" evidence="1">
    <location>
        <begin position="247"/>
        <end position="276"/>
    </location>
</feature>
<dbReference type="Proteomes" id="UP000016801">
    <property type="component" value="Unassembled WGS sequence"/>
</dbReference>
<gene>
    <name evidence="2" type="ORF">CPUR_01339</name>
</gene>
<dbReference type="VEuPathDB" id="FungiDB:CPUR_01339"/>
<sequence>MESQSLPDMGNTSPLLHWMDNPLMPYEEPSPIFQDPDGQFYSLGMDMPMYDGEGRGYLSDSYMANSFYAHVDSGSPSREMDHIYSPQIYQPFEHANEYTDSQSQVSFDYSSFPIDGSANLALEGEVVGLVSTETERNSCWDHPGLASRARQFLEIPLPQPEPVADPNLSWAGSYIDPSMSPGLGSSSSLSMHSSDAGLSAFSIPSAGIGLSFLGMPSPGIGSLAVGMPSPGIDSLSLSMPSPGIDSLSLSMPSLSRSPHTEDNINQSSTAQPSYAGQSLQVPRDFLSSLSPVNAQPAITSAKEYQDQVLMQDRRNGWSYKQIKTIRNFGVSESTLRGRHRTLVKGSHQRPRKPIWTLADVELLKIAVPRSTHAAGSRRVSWKAVSEFIHTNGDSPYAFAYATCHKKWQELIKRGIVSP</sequence>
<reference evidence="2 3" key="1">
    <citation type="journal article" date="2013" name="PLoS Genet.">
        <title>Plant-symbiotic fungi as chemical engineers: Multi-genome analysis of the Clavicipitaceae reveals dynamics of alkaloid loci.</title>
        <authorList>
            <person name="Schardl C.L."/>
            <person name="Young C.A."/>
            <person name="Hesse U."/>
            <person name="Amyotte S.G."/>
            <person name="Andreeva K."/>
            <person name="Calie P.J."/>
            <person name="Fleetwood D.J."/>
            <person name="Haws D.C."/>
            <person name="Moore N."/>
            <person name="Oeser B."/>
            <person name="Panaccione D.G."/>
            <person name="Schweri K.K."/>
            <person name="Voisey C.R."/>
            <person name="Farman M.L."/>
            <person name="Jaromczyk J.W."/>
            <person name="Roe B.A."/>
            <person name="O'Sullivan D.M."/>
            <person name="Scott B."/>
            <person name="Tudzynski P."/>
            <person name="An Z."/>
            <person name="Arnaoudova E.G."/>
            <person name="Bullock C.T."/>
            <person name="Charlton N.D."/>
            <person name="Chen L."/>
            <person name="Cox M."/>
            <person name="Dinkins R.D."/>
            <person name="Florea S."/>
            <person name="Glenn A.E."/>
            <person name="Gordon A."/>
            <person name="Gueldener U."/>
            <person name="Harris D.R."/>
            <person name="Hollin W."/>
            <person name="Jaromczyk J."/>
            <person name="Johnson R.D."/>
            <person name="Khan A.K."/>
            <person name="Leistner E."/>
            <person name="Leuchtmann A."/>
            <person name="Li C."/>
            <person name="Liu J."/>
            <person name="Liu J."/>
            <person name="Liu M."/>
            <person name="Mace W."/>
            <person name="Machado C."/>
            <person name="Nagabhyru P."/>
            <person name="Pan J."/>
            <person name="Schmid J."/>
            <person name="Sugawara K."/>
            <person name="Steiner U."/>
            <person name="Takach J.E."/>
            <person name="Tanaka E."/>
            <person name="Webb J.S."/>
            <person name="Wilson E.V."/>
            <person name="Wiseman J.L."/>
            <person name="Yoshida R."/>
            <person name="Zeng Z."/>
        </authorList>
    </citation>
    <scope>NUCLEOTIDE SEQUENCE [LARGE SCALE GENOMIC DNA]</scope>
    <source>
        <strain evidence="2 3">20.1</strain>
    </source>
</reference>
<name>M1W2R5_CLAP2</name>
<evidence type="ECO:0000313" key="2">
    <source>
        <dbReference type="EMBL" id="CCE27865.1"/>
    </source>
</evidence>
<dbReference type="OrthoDB" id="3439209at2759"/>
<dbReference type="HOGENOM" id="CLU_657212_0_0_1"/>
<dbReference type="STRING" id="1111077.M1W2R5"/>
<feature type="compositionally biased region" description="Low complexity" evidence="1">
    <location>
        <begin position="247"/>
        <end position="257"/>
    </location>
</feature>
<evidence type="ECO:0000313" key="3">
    <source>
        <dbReference type="Proteomes" id="UP000016801"/>
    </source>
</evidence>
<accession>M1W2R5</accession>
<dbReference type="EMBL" id="CAGA01000006">
    <property type="protein sequence ID" value="CCE27865.1"/>
    <property type="molecule type" value="Genomic_DNA"/>
</dbReference>
<evidence type="ECO:0000256" key="1">
    <source>
        <dbReference type="SAM" id="MobiDB-lite"/>
    </source>
</evidence>
<dbReference type="eggNOG" id="ENOG502SRZH">
    <property type="taxonomic scope" value="Eukaryota"/>
</dbReference>
<organism evidence="2 3">
    <name type="scientific">Claviceps purpurea (strain 20.1)</name>
    <name type="common">Ergot fungus</name>
    <name type="synonym">Sphacelia segetum</name>
    <dbReference type="NCBI Taxonomy" id="1111077"/>
    <lineage>
        <taxon>Eukaryota</taxon>
        <taxon>Fungi</taxon>
        <taxon>Dikarya</taxon>
        <taxon>Ascomycota</taxon>
        <taxon>Pezizomycotina</taxon>
        <taxon>Sordariomycetes</taxon>
        <taxon>Hypocreomycetidae</taxon>
        <taxon>Hypocreales</taxon>
        <taxon>Clavicipitaceae</taxon>
        <taxon>Claviceps</taxon>
    </lineage>
</organism>
<protein>
    <recommendedName>
        <fullName evidence="4">Myb-like domain-containing protein</fullName>
    </recommendedName>
</protein>
<dbReference type="AlphaFoldDB" id="M1W2R5"/>
<keyword evidence="3" id="KW-1185">Reference proteome</keyword>
<evidence type="ECO:0008006" key="4">
    <source>
        <dbReference type="Google" id="ProtNLM"/>
    </source>
</evidence>